<feature type="transmembrane region" description="Helical" evidence="6">
    <location>
        <begin position="336"/>
        <end position="356"/>
    </location>
</feature>
<feature type="transmembrane region" description="Helical" evidence="6">
    <location>
        <begin position="305"/>
        <end position="324"/>
    </location>
</feature>
<comment type="subcellular location">
    <subcellularLocation>
        <location evidence="1">Membrane</location>
        <topology evidence="1">Multi-pass membrane protein</topology>
    </subcellularLocation>
</comment>
<feature type="transmembrane region" description="Helical" evidence="6">
    <location>
        <begin position="217"/>
        <end position="236"/>
    </location>
</feature>
<feature type="region of interest" description="Disordered" evidence="5">
    <location>
        <begin position="78"/>
        <end position="102"/>
    </location>
</feature>
<evidence type="ECO:0000256" key="2">
    <source>
        <dbReference type="ARBA" id="ARBA00022692"/>
    </source>
</evidence>
<evidence type="ECO:0000313" key="7">
    <source>
        <dbReference type="EMBL" id="CAE4636172.1"/>
    </source>
</evidence>
<sequence length="476" mass="51101">MAAPLPLWATEAPGTPPPRRKQHKIGTALGSGAAAIAVCTHLDVCTAPLTLFRQTRSAKPRTPGPPLPNSFAAQGLLRRSHRGARVKANEGKPQARRWQAPELTGLPGRSSLVAAGVAGGALFAGSLGRVWLRRRRRRCRCATWALAGSVATANGATPVVALRHRPSLAPVPVQPFASRHPRNSLSIALLVFVYVLCDISVFLVGERASHNYMKQSVLCSVALSSVLFGVSLSALRSGREGVEECFKLHHVLGLLPVSACFSVSSLGLLKAFRYFDGAFIKLLGQLKLPLTALLSSAVLNRRYSLQQWIAMLLISTSCVAFTLLKIGHCSFDCGSLAGLFFVLVWIFCNILASLVSERVFKAHSNLPFIALMTSMALGELLTSCGMLYWAPEFQHGGFFSGWDWSTLAVLATMMGDEWLSALMVKRLSTVGKVAAKCASLVALYVISLASGAAEFYFAQAVAAFMVISTVAVFPFL</sequence>
<evidence type="ECO:0000256" key="3">
    <source>
        <dbReference type="ARBA" id="ARBA00022989"/>
    </source>
</evidence>
<dbReference type="GO" id="GO:0015165">
    <property type="term" value="F:pyrimidine nucleotide-sugar transmembrane transporter activity"/>
    <property type="evidence" value="ECO:0007669"/>
    <property type="project" value="InterPro"/>
</dbReference>
<dbReference type="PANTHER" id="PTHR10231">
    <property type="entry name" value="NUCLEOTIDE-SUGAR TRANSMEMBRANE TRANSPORTER"/>
    <property type="match status" value="1"/>
</dbReference>
<proteinExistence type="predicted"/>
<feature type="transmembrane region" description="Helical" evidence="6">
    <location>
        <begin position="144"/>
        <end position="164"/>
    </location>
</feature>
<evidence type="ECO:0000256" key="1">
    <source>
        <dbReference type="ARBA" id="ARBA00004141"/>
    </source>
</evidence>
<accession>A0A7S4S915</accession>
<feature type="transmembrane region" description="Helical" evidence="6">
    <location>
        <begin position="112"/>
        <end position="132"/>
    </location>
</feature>
<feature type="transmembrane region" description="Helical" evidence="6">
    <location>
        <begin position="248"/>
        <end position="269"/>
    </location>
</feature>
<gene>
    <name evidence="7" type="ORF">AMON00008_LOCUS45789</name>
</gene>
<protein>
    <recommendedName>
        <fullName evidence="8">Sugar phosphate transporter domain-containing protein</fullName>
    </recommendedName>
</protein>
<dbReference type="Pfam" id="PF04142">
    <property type="entry name" value="Nuc_sug_transp"/>
    <property type="match status" value="1"/>
</dbReference>
<reference evidence="7" key="1">
    <citation type="submission" date="2021-01" db="EMBL/GenBank/DDBJ databases">
        <authorList>
            <person name="Corre E."/>
            <person name="Pelletier E."/>
            <person name="Niang G."/>
            <person name="Scheremetjew M."/>
            <person name="Finn R."/>
            <person name="Kale V."/>
            <person name="Holt S."/>
            <person name="Cochrane G."/>
            <person name="Meng A."/>
            <person name="Brown T."/>
            <person name="Cohen L."/>
        </authorList>
    </citation>
    <scope>NUCLEOTIDE SEQUENCE</scope>
    <source>
        <strain evidence="7">CCMP3105</strain>
    </source>
</reference>
<dbReference type="AlphaFoldDB" id="A0A7S4S915"/>
<evidence type="ECO:0000256" key="6">
    <source>
        <dbReference type="SAM" id="Phobius"/>
    </source>
</evidence>
<keyword evidence="2 6" id="KW-0812">Transmembrane</keyword>
<evidence type="ECO:0000256" key="5">
    <source>
        <dbReference type="SAM" id="MobiDB-lite"/>
    </source>
</evidence>
<dbReference type="InterPro" id="IPR007271">
    <property type="entry name" value="Nuc_sug_transpt"/>
</dbReference>
<organism evidence="7">
    <name type="scientific">Alexandrium monilatum</name>
    <dbReference type="NCBI Taxonomy" id="311494"/>
    <lineage>
        <taxon>Eukaryota</taxon>
        <taxon>Sar</taxon>
        <taxon>Alveolata</taxon>
        <taxon>Dinophyceae</taxon>
        <taxon>Gonyaulacales</taxon>
        <taxon>Pyrocystaceae</taxon>
        <taxon>Alexandrium</taxon>
    </lineage>
</organism>
<name>A0A7S4S915_9DINO</name>
<evidence type="ECO:0008006" key="8">
    <source>
        <dbReference type="Google" id="ProtNLM"/>
    </source>
</evidence>
<dbReference type="EMBL" id="HBNR01064840">
    <property type="protein sequence ID" value="CAE4636172.1"/>
    <property type="molecule type" value="Transcribed_RNA"/>
</dbReference>
<feature type="transmembrane region" description="Helical" evidence="6">
    <location>
        <begin position="184"/>
        <end position="205"/>
    </location>
</feature>
<feature type="transmembrane region" description="Helical" evidence="6">
    <location>
        <begin position="368"/>
        <end position="390"/>
    </location>
</feature>
<feature type="transmembrane region" description="Helical" evidence="6">
    <location>
        <begin position="456"/>
        <end position="475"/>
    </location>
</feature>
<dbReference type="GO" id="GO:0000139">
    <property type="term" value="C:Golgi membrane"/>
    <property type="evidence" value="ECO:0007669"/>
    <property type="project" value="InterPro"/>
</dbReference>
<evidence type="ECO:0000256" key="4">
    <source>
        <dbReference type="ARBA" id="ARBA00023136"/>
    </source>
</evidence>
<feature type="region of interest" description="Disordered" evidence="5">
    <location>
        <begin position="1"/>
        <end position="21"/>
    </location>
</feature>
<keyword evidence="4 6" id="KW-0472">Membrane</keyword>
<keyword evidence="3 6" id="KW-1133">Transmembrane helix</keyword>